<comment type="caution">
    <text evidence="2">The sequence shown here is derived from an EMBL/GenBank/DDBJ whole genome shotgun (WGS) entry which is preliminary data.</text>
</comment>
<evidence type="ECO:0000313" key="2">
    <source>
        <dbReference type="EMBL" id="TDY04216.1"/>
    </source>
</evidence>
<evidence type="ECO:0000256" key="1">
    <source>
        <dbReference type="SAM" id="SignalP"/>
    </source>
</evidence>
<protein>
    <recommendedName>
        <fullName evidence="4">Cytochrome c</fullName>
    </recommendedName>
</protein>
<reference evidence="2 3" key="1">
    <citation type="submission" date="2019-03" db="EMBL/GenBank/DDBJ databases">
        <title>Genomic Encyclopedia of Type Strains, Phase IV (KMG-IV): sequencing the most valuable type-strain genomes for metagenomic binning, comparative biology and taxonomic classification.</title>
        <authorList>
            <person name="Goeker M."/>
        </authorList>
    </citation>
    <scope>NUCLEOTIDE SEQUENCE [LARGE SCALE GENOMIC DNA]</scope>
    <source>
        <strain evidence="2 3">DSM 16326</strain>
    </source>
</reference>
<dbReference type="AlphaFoldDB" id="A0A4R8IT99"/>
<accession>A0A4R8IT99</accession>
<name>A0A4R8IT99_9GAMM</name>
<dbReference type="Proteomes" id="UP000294914">
    <property type="component" value="Unassembled WGS sequence"/>
</dbReference>
<dbReference type="GO" id="GO:0009055">
    <property type="term" value="F:electron transfer activity"/>
    <property type="evidence" value="ECO:0007669"/>
    <property type="project" value="InterPro"/>
</dbReference>
<feature type="chain" id="PRO_5020512543" description="Cytochrome c" evidence="1">
    <location>
        <begin position="25"/>
        <end position="159"/>
    </location>
</feature>
<keyword evidence="3" id="KW-1185">Reference proteome</keyword>
<proteinExistence type="predicted"/>
<feature type="signal peptide" evidence="1">
    <location>
        <begin position="1"/>
        <end position="24"/>
    </location>
</feature>
<sequence>MLPRIKGVLLGVLLVSIGINPAMAESAAGPLDDEPRLRQLLQEEMQALEEALATISTALPRGEWHSVAKTAGQVHDSFIFQQKLSDADRKTLHQTLPEAFIQRDKAFHQQAKKLQHAAESQDAELSLFYYSKMVESCVTCHRQFATHRFPSLLEGGSDH</sequence>
<dbReference type="GO" id="GO:0022900">
    <property type="term" value="P:electron transport chain"/>
    <property type="evidence" value="ECO:0007669"/>
    <property type="project" value="InterPro"/>
</dbReference>
<dbReference type="GO" id="GO:0020037">
    <property type="term" value="F:heme binding"/>
    <property type="evidence" value="ECO:0007669"/>
    <property type="project" value="InterPro"/>
</dbReference>
<dbReference type="GO" id="GO:0005506">
    <property type="term" value="F:iron ion binding"/>
    <property type="evidence" value="ECO:0007669"/>
    <property type="project" value="InterPro"/>
</dbReference>
<dbReference type="Gene3D" id="1.20.120.10">
    <property type="entry name" value="Cytochrome c/b562"/>
    <property type="match status" value="1"/>
</dbReference>
<keyword evidence="1" id="KW-0732">Signal</keyword>
<organism evidence="2 3">
    <name type="scientific">Thiohalophilus thiocyanatoxydans</name>
    <dbReference type="NCBI Taxonomy" id="381308"/>
    <lineage>
        <taxon>Bacteria</taxon>
        <taxon>Pseudomonadati</taxon>
        <taxon>Pseudomonadota</taxon>
        <taxon>Gammaproteobacteria</taxon>
        <taxon>Thiohalomonadales</taxon>
        <taxon>Thiohalophilaceae</taxon>
        <taxon>Thiohalophilus</taxon>
    </lineage>
</organism>
<dbReference type="SUPFAM" id="SSF47175">
    <property type="entry name" value="Cytochromes"/>
    <property type="match status" value="1"/>
</dbReference>
<gene>
    <name evidence="2" type="ORF">EDC23_0589</name>
</gene>
<evidence type="ECO:0008006" key="4">
    <source>
        <dbReference type="Google" id="ProtNLM"/>
    </source>
</evidence>
<dbReference type="InterPro" id="IPR010980">
    <property type="entry name" value="Cyt_c/b562"/>
</dbReference>
<dbReference type="EMBL" id="SOQX01000001">
    <property type="protein sequence ID" value="TDY04216.1"/>
    <property type="molecule type" value="Genomic_DNA"/>
</dbReference>
<evidence type="ECO:0000313" key="3">
    <source>
        <dbReference type="Proteomes" id="UP000294914"/>
    </source>
</evidence>